<dbReference type="AlphaFoldDB" id="A0A0J9CCR0"/>
<dbReference type="EMBL" id="ADLK01000011">
    <property type="protein sequence ID" value="KMW22259.1"/>
    <property type="molecule type" value="Genomic_DNA"/>
</dbReference>
<dbReference type="RefSeq" id="WP_007863315.1">
    <property type="nucleotide sequence ID" value="NZ_KQ235876.1"/>
</dbReference>
<accession>A0A0J9CCR0</accession>
<name>A0A0J9CCR0_9FIRM</name>
<organism evidence="1 2">
    <name type="scientific">[Clostridium] citroniae WAL-19142</name>
    <dbReference type="NCBI Taxonomy" id="742734"/>
    <lineage>
        <taxon>Bacteria</taxon>
        <taxon>Bacillati</taxon>
        <taxon>Bacillota</taxon>
        <taxon>Clostridia</taxon>
        <taxon>Lachnospirales</taxon>
        <taxon>Lachnospiraceae</taxon>
        <taxon>Enterocloster</taxon>
    </lineage>
</organism>
<dbReference type="PATRIC" id="fig|742734.4.peg.1590"/>
<proteinExistence type="predicted"/>
<dbReference type="GeneID" id="93164572"/>
<comment type="caution">
    <text evidence="1">The sequence shown here is derived from an EMBL/GenBank/DDBJ whole genome shotgun (WGS) entry which is preliminary data.</text>
</comment>
<dbReference type="Proteomes" id="UP000037392">
    <property type="component" value="Unassembled WGS sequence"/>
</dbReference>
<gene>
    <name evidence="1" type="ORF">HMPREF9470_01488</name>
</gene>
<reference evidence="1 2" key="1">
    <citation type="submission" date="2011-04" db="EMBL/GenBank/DDBJ databases">
        <title>The Genome Sequence of Clostridium citroniae WAL-19142.</title>
        <authorList>
            <consortium name="The Broad Institute Genome Sequencing Platform"/>
            <person name="Earl A."/>
            <person name="Ward D."/>
            <person name="Feldgarden M."/>
            <person name="Gevers D."/>
            <person name="Warren Y.A."/>
            <person name="Tyrrell K.L."/>
            <person name="Citron D.M."/>
            <person name="Goldstein E.J."/>
            <person name="Daigneault M."/>
            <person name="Allen-Vercoe E."/>
            <person name="Young S.K."/>
            <person name="Zeng Q."/>
            <person name="Gargeya S."/>
            <person name="Fitzgerald M."/>
            <person name="Haas B."/>
            <person name="Abouelleil A."/>
            <person name="Alvarado L."/>
            <person name="Arachchi H.M."/>
            <person name="Berlin A."/>
            <person name="Brown A."/>
            <person name="Chapman S.B."/>
            <person name="Chen Z."/>
            <person name="Dunbar C."/>
            <person name="Freedman E."/>
            <person name="Gearin G."/>
            <person name="Gellesch M."/>
            <person name="Goldberg J."/>
            <person name="Griggs A."/>
            <person name="Gujja S."/>
            <person name="Heilman E.R."/>
            <person name="Heiman D."/>
            <person name="Howarth C."/>
            <person name="Larson L."/>
            <person name="Lui A."/>
            <person name="MacDonald P.J."/>
            <person name="Mehta T."/>
            <person name="Montmayeur A."/>
            <person name="Murphy C."/>
            <person name="Neiman D."/>
            <person name="Pearson M."/>
            <person name="Priest M."/>
            <person name="Roberts A."/>
            <person name="Saif S."/>
            <person name="Shea T."/>
            <person name="Shenoy N."/>
            <person name="Sisk P."/>
            <person name="Stolte C."/>
            <person name="Sykes S."/>
            <person name="White J."/>
            <person name="Yandava C."/>
            <person name="Wortman J."/>
            <person name="Nusbaum C."/>
            <person name="Birren B."/>
        </authorList>
    </citation>
    <scope>NUCLEOTIDE SEQUENCE [LARGE SCALE GENOMIC DNA]</scope>
    <source>
        <strain evidence="1 2">WAL-19142</strain>
    </source>
</reference>
<sequence>MMTREQFIDRFKVQVSHVMDPEQAEEWINMICNIEKYDNITDVADRLFV</sequence>
<evidence type="ECO:0000313" key="2">
    <source>
        <dbReference type="Proteomes" id="UP000037392"/>
    </source>
</evidence>
<evidence type="ECO:0000313" key="1">
    <source>
        <dbReference type="EMBL" id="KMW22259.1"/>
    </source>
</evidence>
<protein>
    <submittedName>
        <fullName evidence="1">Uncharacterized protein</fullName>
    </submittedName>
</protein>